<dbReference type="AlphaFoldDB" id="A0A5S9Q784"/>
<reference evidence="3 4" key="1">
    <citation type="submission" date="2019-11" db="EMBL/GenBank/DDBJ databases">
        <authorList>
            <person name="Holert J."/>
        </authorList>
    </citation>
    <scope>NUCLEOTIDE SEQUENCE [LARGE SCALE GENOMIC DNA]</scope>
    <source>
        <strain evidence="3">SB11_3</strain>
    </source>
</reference>
<gene>
    <name evidence="2" type="ORF">OPDIPICF_04744</name>
    <name evidence="3" type="ORF">OPDIPICF_04760</name>
</gene>
<dbReference type="EMBL" id="CACSIO010000020">
    <property type="protein sequence ID" value="CAA0113752.1"/>
    <property type="molecule type" value="Genomic_DNA"/>
</dbReference>
<sequence>MPRKTTHVVPHPDGWAVKSGGATRAHRVTSTQAEATQIARSVSKNKGGEMLIHGTNGRIRKASSHGGDPMPPRDRT</sequence>
<feature type="region of interest" description="Disordered" evidence="1">
    <location>
        <begin position="43"/>
        <end position="76"/>
    </location>
</feature>
<evidence type="ECO:0000313" key="3">
    <source>
        <dbReference type="EMBL" id="CAA0113752.1"/>
    </source>
</evidence>
<name>A0A5S9Q784_9GAMM</name>
<protein>
    <recommendedName>
        <fullName evidence="5">DUF2188 domain-containing protein</fullName>
    </recommendedName>
</protein>
<dbReference type="Proteomes" id="UP000441399">
    <property type="component" value="Unassembled WGS sequence"/>
</dbReference>
<organism evidence="3 4">
    <name type="scientific">BD1-7 clade bacterium</name>
    <dbReference type="NCBI Taxonomy" id="2029982"/>
    <lineage>
        <taxon>Bacteria</taxon>
        <taxon>Pseudomonadati</taxon>
        <taxon>Pseudomonadota</taxon>
        <taxon>Gammaproteobacteria</taxon>
        <taxon>Cellvibrionales</taxon>
        <taxon>Spongiibacteraceae</taxon>
        <taxon>BD1-7 clade</taxon>
    </lineage>
</organism>
<accession>A0A5S9Q784</accession>
<proteinExistence type="predicted"/>
<evidence type="ECO:0008006" key="5">
    <source>
        <dbReference type="Google" id="ProtNLM"/>
    </source>
</evidence>
<dbReference type="OrthoDB" id="8858565at2"/>
<dbReference type="Pfam" id="PF09954">
    <property type="entry name" value="DUF2188"/>
    <property type="match status" value="1"/>
</dbReference>
<evidence type="ECO:0000313" key="2">
    <source>
        <dbReference type="EMBL" id="CAA0113600.1"/>
    </source>
</evidence>
<evidence type="ECO:0000313" key="4">
    <source>
        <dbReference type="Proteomes" id="UP000441399"/>
    </source>
</evidence>
<keyword evidence="4" id="KW-1185">Reference proteome</keyword>
<evidence type="ECO:0000256" key="1">
    <source>
        <dbReference type="SAM" id="MobiDB-lite"/>
    </source>
</evidence>
<dbReference type="InterPro" id="IPR018691">
    <property type="entry name" value="DUF2188"/>
</dbReference>
<dbReference type="EMBL" id="CACSIO010000018">
    <property type="protein sequence ID" value="CAA0113600.1"/>
    <property type="molecule type" value="Genomic_DNA"/>
</dbReference>
<feature type="region of interest" description="Disordered" evidence="1">
    <location>
        <begin position="1"/>
        <end position="23"/>
    </location>
</feature>